<sequence>MCILYASNCCPLVSTSIEMICRPGIMTSPSIRSSPPSSVYSEHIPNITLASTSVHKNTPINILPSVITTRKYVCKRFRGAFLE</sequence>
<dbReference type="VEuPathDB" id="VectorBase:LLOJ005180"/>
<dbReference type="EnsemblMetazoa" id="LLOJ005180-RA">
    <property type="protein sequence ID" value="LLOJ005180-PA"/>
    <property type="gene ID" value="LLOJ005180"/>
</dbReference>
<proteinExistence type="predicted"/>
<dbReference type="AlphaFoldDB" id="A0A1B0CKP3"/>
<protein>
    <submittedName>
        <fullName evidence="1">Uncharacterized protein</fullName>
    </submittedName>
</protein>
<dbReference type="Proteomes" id="UP000092461">
    <property type="component" value="Unassembled WGS sequence"/>
</dbReference>
<keyword evidence="2" id="KW-1185">Reference proteome</keyword>
<evidence type="ECO:0000313" key="1">
    <source>
        <dbReference type="EnsemblMetazoa" id="LLOJ005180-PA"/>
    </source>
</evidence>
<name>A0A1B0CKP3_LUTLO</name>
<organism evidence="1 2">
    <name type="scientific">Lutzomyia longipalpis</name>
    <name type="common">Sand fly</name>
    <dbReference type="NCBI Taxonomy" id="7200"/>
    <lineage>
        <taxon>Eukaryota</taxon>
        <taxon>Metazoa</taxon>
        <taxon>Ecdysozoa</taxon>
        <taxon>Arthropoda</taxon>
        <taxon>Hexapoda</taxon>
        <taxon>Insecta</taxon>
        <taxon>Pterygota</taxon>
        <taxon>Neoptera</taxon>
        <taxon>Endopterygota</taxon>
        <taxon>Diptera</taxon>
        <taxon>Nematocera</taxon>
        <taxon>Psychodoidea</taxon>
        <taxon>Psychodidae</taxon>
        <taxon>Lutzomyia</taxon>
        <taxon>Lutzomyia</taxon>
    </lineage>
</organism>
<accession>A0A1B0CKP3</accession>
<reference evidence="1" key="1">
    <citation type="submission" date="2020-05" db="UniProtKB">
        <authorList>
            <consortium name="EnsemblMetazoa"/>
        </authorList>
    </citation>
    <scope>IDENTIFICATION</scope>
    <source>
        <strain evidence="1">Jacobina</strain>
    </source>
</reference>
<dbReference type="EMBL" id="AJWK01016492">
    <property type="status" value="NOT_ANNOTATED_CDS"/>
    <property type="molecule type" value="Genomic_DNA"/>
</dbReference>
<evidence type="ECO:0000313" key="2">
    <source>
        <dbReference type="Proteomes" id="UP000092461"/>
    </source>
</evidence>